<dbReference type="HAMAP" id="MF_00003">
    <property type="entry name" value="RbfA"/>
    <property type="match status" value="1"/>
</dbReference>
<reference evidence="1" key="1">
    <citation type="submission" date="2018-06" db="EMBL/GenBank/DDBJ databases">
        <authorList>
            <person name="Zhirakovskaya E."/>
        </authorList>
    </citation>
    <scope>NUCLEOTIDE SEQUENCE</scope>
</reference>
<dbReference type="InterPro" id="IPR000238">
    <property type="entry name" value="RbfA"/>
</dbReference>
<dbReference type="Pfam" id="PF02033">
    <property type="entry name" value="RBFA"/>
    <property type="match status" value="1"/>
</dbReference>
<gene>
    <name evidence="1" type="ORF">MNBD_ALPHA08-598</name>
</gene>
<dbReference type="AlphaFoldDB" id="A0A3B0RZ36"/>
<dbReference type="SUPFAM" id="SSF89919">
    <property type="entry name" value="Ribosome-binding factor A, RbfA"/>
    <property type="match status" value="1"/>
</dbReference>
<dbReference type="GO" id="GO:0005829">
    <property type="term" value="C:cytosol"/>
    <property type="evidence" value="ECO:0007669"/>
    <property type="project" value="TreeGrafter"/>
</dbReference>
<name>A0A3B0RZ36_9ZZZZ</name>
<organism evidence="1">
    <name type="scientific">hydrothermal vent metagenome</name>
    <dbReference type="NCBI Taxonomy" id="652676"/>
    <lineage>
        <taxon>unclassified sequences</taxon>
        <taxon>metagenomes</taxon>
        <taxon>ecological metagenomes</taxon>
    </lineage>
</organism>
<dbReference type="GO" id="GO:0043024">
    <property type="term" value="F:ribosomal small subunit binding"/>
    <property type="evidence" value="ECO:0007669"/>
    <property type="project" value="TreeGrafter"/>
</dbReference>
<dbReference type="PROSITE" id="PS01319">
    <property type="entry name" value="RBFA"/>
    <property type="match status" value="1"/>
</dbReference>
<accession>A0A3B0RZ36</accession>
<dbReference type="PANTHER" id="PTHR33515">
    <property type="entry name" value="RIBOSOME-BINDING FACTOR A, CHLOROPLASTIC-RELATED"/>
    <property type="match status" value="1"/>
</dbReference>
<dbReference type="EMBL" id="UOEC01000110">
    <property type="protein sequence ID" value="VAV93518.1"/>
    <property type="molecule type" value="Genomic_DNA"/>
</dbReference>
<dbReference type="InterPro" id="IPR020053">
    <property type="entry name" value="Ribosome-bd_factorA_CS"/>
</dbReference>
<sequence length="134" mass="15343">MAKGNEPSQRQLRVGELVRHALSEIFTRGETNDPDLEKSGVTVLEVSMAPDLKQGRAYVRPLIEGHEDQLMAALKRNKKFLRKLLSPRLGLKFMPNIRFMLDTAPDHARRIDDLLHDPKVMRDLQRSNDDLSES</sequence>
<evidence type="ECO:0000313" key="1">
    <source>
        <dbReference type="EMBL" id="VAV93518.1"/>
    </source>
</evidence>
<dbReference type="NCBIfam" id="NF001802">
    <property type="entry name" value="PRK00521.2-5"/>
    <property type="match status" value="1"/>
</dbReference>
<dbReference type="PANTHER" id="PTHR33515:SF1">
    <property type="entry name" value="RIBOSOME-BINDING FACTOR A, CHLOROPLASTIC-RELATED"/>
    <property type="match status" value="1"/>
</dbReference>
<dbReference type="GO" id="GO:0006364">
    <property type="term" value="P:rRNA processing"/>
    <property type="evidence" value="ECO:0007669"/>
    <property type="project" value="InterPro"/>
</dbReference>
<protein>
    <submittedName>
        <fullName evidence="1">Ribosome-binding factor A</fullName>
    </submittedName>
</protein>
<dbReference type="InterPro" id="IPR015946">
    <property type="entry name" value="KH_dom-like_a/b"/>
</dbReference>
<dbReference type="Gene3D" id="3.30.300.20">
    <property type="match status" value="1"/>
</dbReference>
<proteinExistence type="inferred from homology"/>
<dbReference type="InterPro" id="IPR023799">
    <property type="entry name" value="RbfA_dom_sf"/>
</dbReference>